<dbReference type="PANTHER" id="PTHR12489:SF1">
    <property type="entry name" value="LP10272P"/>
    <property type="match status" value="1"/>
</dbReference>
<dbReference type="InterPro" id="IPR019372">
    <property type="entry name" value="LHFPL"/>
</dbReference>
<evidence type="ECO:0000256" key="1">
    <source>
        <dbReference type="ARBA" id="ARBA00004141"/>
    </source>
</evidence>
<keyword evidence="2 5" id="KW-0812">Transmembrane</keyword>
<feature type="transmembrane region" description="Helical" evidence="5">
    <location>
        <begin position="128"/>
        <end position="150"/>
    </location>
</feature>
<feature type="transmembrane region" description="Helical" evidence="5">
    <location>
        <begin position="94"/>
        <end position="121"/>
    </location>
</feature>
<protein>
    <submittedName>
        <fullName evidence="6">Lipoma HMGIC fusion partner-like 3 protein</fullName>
    </submittedName>
</protein>
<evidence type="ECO:0000256" key="2">
    <source>
        <dbReference type="ARBA" id="ARBA00022692"/>
    </source>
</evidence>
<gene>
    <name evidence="6" type="primary">LHFPL3</name>
</gene>
<reference evidence="6" key="1">
    <citation type="submission" date="2017-10" db="EMBL/GenBank/DDBJ databases">
        <title>Transcriptome Assembly of Sugarcane Aphid Adults.</title>
        <authorList>
            <person name="Scully E.D."/>
            <person name="Palmer N.A."/>
            <person name="Geib S.M."/>
            <person name="Sarath G."/>
            <person name="Sattler S.E."/>
        </authorList>
    </citation>
    <scope>NUCLEOTIDE SEQUENCE</scope>
    <source>
        <tissue evidence="6">Whole body</tissue>
    </source>
</reference>
<dbReference type="OrthoDB" id="5873721at2759"/>
<keyword evidence="4 5" id="KW-0472">Membrane</keyword>
<dbReference type="GO" id="GO:0005886">
    <property type="term" value="C:plasma membrane"/>
    <property type="evidence" value="ECO:0007669"/>
    <property type="project" value="TreeGrafter"/>
</dbReference>
<name>A0A2H8U0L5_9HEMI</name>
<feature type="transmembrane region" description="Helical" evidence="5">
    <location>
        <begin position="21"/>
        <end position="45"/>
    </location>
</feature>
<dbReference type="Gene3D" id="1.20.140.150">
    <property type="match status" value="1"/>
</dbReference>
<feature type="transmembrane region" description="Helical" evidence="5">
    <location>
        <begin position="179"/>
        <end position="202"/>
    </location>
</feature>
<accession>A0A2H8U0L5</accession>
<evidence type="ECO:0000313" key="6">
    <source>
        <dbReference type="EMBL" id="MBW18948.1"/>
    </source>
</evidence>
<evidence type="ECO:0000256" key="3">
    <source>
        <dbReference type="ARBA" id="ARBA00022989"/>
    </source>
</evidence>
<keyword evidence="3 5" id="KW-1133">Transmembrane helix</keyword>
<proteinExistence type="predicted"/>
<evidence type="ECO:0000256" key="5">
    <source>
        <dbReference type="SAM" id="Phobius"/>
    </source>
</evidence>
<dbReference type="AlphaFoldDB" id="A0A2H8U0L5"/>
<sequence length="290" mass="31831">MGSKIEYVDSSQMYATNYVRNAKAVGVLWGIFTVCYAIIVAVAFITPEWIGDTTTSENPARFGLWSSCYFGNGVSTAVEDCQGKLEDLSAISSVAIRVAAIFGSVSVCIALIIVVMLLLFFFFQSTTVYLICGWLHVLSAVCLIVSIVVFPMGWDSPHIQKTCGPEAKSYSLGDCNFRWAYLLAVIASVDALILSALAFILATRHIKLQPEPLYASTLRKGELNSGYLGDSSASMAGSRKSLNLQPVMLMPQPMMDQDRFSEFSNRTSRSHKGAMYRPEYASSSIHNFQL</sequence>
<dbReference type="EMBL" id="GFXV01007143">
    <property type="protein sequence ID" value="MBW18948.1"/>
    <property type="molecule type" value="Transcribed_RNA"/>
</dbReference>
<dbReference type="Pfam" id="PF10242">
    <property type="entry name" value="L_HMGIC_fpl"/>
    <property type="match status" value="1"/>
</dbReference>
<organism evidence="6">
    <name type="scientific">Melanaphis sacchari</name>
    <dbReference type="NCBI Taxonomy" id="742174"/>
    <lineage>
        <taxon>Eukaryota</taxon>
        <taxon>Metazoa</taxon>
        <taxon>Ecdysozoa</taxon>
        <taxon>Arthropoda</taxon>
        <taxon>Hexapoda</taxon>
        <taxon>Insecta</taxon>
        <taxon>Pterygota</taxon>
        <taxon>Neoptera</taxon>
        <taxon>Paraneoptera</taxon>
        <taxon>Hemiptera</taxon>
        <taxon>Sternorrhyncha</taxon>
        <taxon>Aphidomorpha</taxon>
        <taxon>Aphidoidea</taxon>
        <taxon>Aphididae</taxon>
        <taxon>Aphidini</taxon>
        <taxon>Melanaphis</taxon>
    </lineage>
</organism>
<dbReference type="PANTHER" id="PTHR12489">
    <property type="entry name" value="LIPOMA HMGIC FUSION PARTNER-LIKE PROTEIN"/>
    <property type="match status" value="1"/>
</dbReference>
<dbReference type="GO" id="GO:0007605">
    <property type="term" value="P:sensory perception of sound"/>
    <property type="evidence" value="ECO:0007669"/>
    <property type="project" value="TreeGrafter"/>
</dbReference>
<evidence type="ECO:0000256" key="4">
    <source>
        <dbReference type="ARBA" id="ARBA00023136"/>
    </source>
</evidence>
<comment type="subcellular location">
    <subcellularLocation>
        <location evidence="1">Membrane</location>
        <topology evidence="1">Multi-pass membrane protein</topology>
    </subcellularLocation>
</comment>